<dbReference type="InterPro" id="IPR011990">
    <property type="entry name" value="TPR-like_helical_dom_sf"/>
</dbReference>
<name>A0AAD7KT61_QUISA</name>
<proteinExistence type="predicted"/>
<dbReference type="PANTHER" id="PTHR47926">
    <property type="entry name" value="PENTATRICOPEPTIDE REPEAT-CONTAINING PROTEIN"/>
    <property type="match status" value="1"/>
</dbReference>
<dbReference type="InterPro" id="IPR002885">
    <property type="entry name" value="PPR_rpt"/>
</dbReference>
<organism evidence="2 3">
    <name type="scientific">Quillaja saponaria</name>
    <name type="common">Soap bark tree</name>
    <dbReference type="NCBI Taxonomy" id="32244"/>
    <lineage>
        <taxon>Eukaryota</taxon>
        <taxon>Viridiplantae</taxon>
        <taxon>Streptophyta</taxon>
        <taxon>Embryophyta</taxon>
        <taxon>Tracheophyta</taxon>
        <taxon>Spermatophyta</taxon>
        <taxon>Magnoliopsida</taxon>
        <taxon>eudicotyledons</taxon>
        <taxon>Gunneridae</taxon>
        <taxon>Pentapetalae</taxon>
        <taxon>rosids</taxon>
        <taxon>fabids</taxon>
        <taxon>Fabales</taxon>
        <taxon>Quillajaceae</taxon>
        <taxon>Quillaja</taxon>
    </lineage>
</organism>
<comment type="caution">
    <text evidence="2">The sequence shown here is derived from an EMBL/GenBank/DDBJ whole genome shotgun (WGS) entry which is preliminary data.</text>
</comment>
<dbReference type="KEGG" id="qsa:O6P43_030423"/>
<keyword evidence="3" id="KW-1185">Reference proteome</keyword>
<evidence type="ECO:0000313" key="3">
    <source>
        <dbReference type="Proteomes" id="UP001163823"/>
    </source>
</evidence>
<keyword evidence="1" id="KW-0677">Repeat</keyword>
<dbReference type="PANTHER" id="PTHR47926:SF519">
    <property type="entry name" value="DYW DOMAIN-CONTAINING PROTEIN"/>
    <property type="match status" value="1"/>
</dbReference>
<sequence length="128" mass="14454">MEAAYHLFEEIPHRDSVSLSICINPFEALDIGRKVHAFIVKLGCFSYISVANSLLKMYAKSGNPLMAKIALAQRGLGEEAIELFEKMLDFCINPYHKTYVGVLYACTHVRLVEQGRVLLEFDEKCSSH</sequence>
<dbReference type="Proteomes" id="UP001163823">
    <property type="component" value="Chromosome 13"/>
</dbReference>
<dbReference type="Pfam" id="PF01535">
    <property type="entry name" value="PPR"/>
    <property type="match status" value="2"/>
</dbReference>
<gene>
    <name evidence="2" type="ORF">O6P43_030423</name>
</gene>
<protein>
    <submittedName>
        <fullName evidence="2">Pentatricopeptide repeat</fullName>
    </submittedName>
</protein>
<evidence type="ECO:0000313" key="2">
    <source>
        <dbReference type="EMBL" id="KAJ7945352.1"/>
    </source>
</evidence>
<dbReference type="GO" id="GO:0009451">
    <property type="term" value="P:RNA modification"/>
    <property type="evidence" value="ECO:0007669"/>
    <property type="project" value="InterPro"/>
</dbReference>
<dbReference type="GO" id="GO:0003723">
    <property type="term" value="F:RNA binding"/>
    <property type="evidence" value="ECO:0007669"/>
    <property type="project" value="InterPro"/>
</dbReference>
<evidence type="ECO:0000256" key="1">
    <source>
        <dbReference type="ARBA" id="ARBA00022737"/>
    </source>
</evidence>
<reference evidence="2" key="1">
    <citation type="journal article" date="2023" name="Science">
        <title>Elucidation of the pathway for biosynthesis of saponin adjuvants from the soapbark tree.</title>
        <authorList>
            <person name="Reed J."/>
            <person name="Orme A."/>
            <person name="El-Demerdash A."/>
            <person name="Owen C."/>
            <person name="Martin L.B.B."/>
            <person name="Misra R.C."/>
            <person name="Kikuchi S."/>
            <person name="Rejzek M."/>
            <person name="Martin A.C."/>
            <person name="Harkess A."/>
            <person name="Leebens-Mack J."/>
            <person name="Louveau T."/>
            <person name="Stephenson M.J."/>
            <person name="Osbourn A."/>
        </authorList>
    </citation>
    <scope>NUCLEOTIDE SEQUENCE</scope>
    <source>
        <strain evidence="2">S10</strain>
    </source>
</reference>
<dbReference type="AlphaFoldDB" id="A0AAD7KT61"/>
<dbReference type="InterPro" id="IPR046960">
    <property type="entry name" value="PPR_At4g14850-like_plant"/>
</dbReference>
<accession>A0AAD7KT61</accession>
<dbReference type="Gene3D" id="1.25.40.10">
    <property type="entry name" value="Tetratricopeptide repeat domain"/>
    <property type="match status" value="1"/>
</dbReference>
<dbReference type="EMBL" id="JARAOO010000013">
    <property type="protein sequence ID" value="KAJ7945352.1"/>
    <property type="molecule type" value="Genomic_DNA"/>
</dbReference>